<proteinExistence type="predicted"/>
<comment type="caution">
    <text evidence="1">The sequence shown here is derived from an EMBL/GenBank/DDBJ whole genome shotgun (WGS) entry which is preliminary data.</text>
</comment>
<dbReference type="RefSeq" id="XP_060425185.1">
    <property type="nucleotide sequence ID" value="XM_060575829.1"/>
</dbReference>
<evidence type="ECO:0000313" key="2">
    <source>
        <dbReference type="Proteomes" id="UP001224890"/>
    </source>
</evidence>
<sequence length="54" mass="5702">MATWSAIRANGIPSSSPAMATIIPPPCVPAARSRLISPSFPQRSSVCGSRYLSR</sequence>
<evidence type="ECO:0000313" key="1">
    <source>
        <dbReference type="EMBL" id="KAK1671182.1"/>
    </source>
</evidence>
<protein>
    <submittedName>
        <fullName evidence="1">Uncharacterized protein</fullName>
    </submittedName>
</protein>
<gene>
    <name evidence="1" type="ORF">BDP55DRAFT_676609</name>
</gene>
<name>A0AAJ0EQ35_9PEZI</name>
<accession>A0AAJ0EQ35</accession>
<organism evidence="1 2">
    <name type="scientific">Colletotrichum godetiae</name>
    <dbReference type="NCBI Taxonomy" id="1209918"/>
    <lineage>
        <taxon>Eukaryota</taxon>
        <taxon>Fungi</taxon>
        <taxon>Dikarya</taxon>
        <taxon>Ascomycota</taxon>
        <taxon>Pezizomycotina</taxon>
        <taxon>Sordariomycetes</taxon>
        <taxon>Hypocreomycetidae</taxon>
        <taxon>Glomerellales</taxon>
        <taxon>Glomerellaceae</taxon>
        <taxon>Colletotrichum</taxon>
        <taxon>Colletotrichum acutatum species complex</taxon>
    </lineage>
</organism>
<dbReference type="AlphaFoldDB" id="A0AAJ0EQ35"/>
<dbReference type="EMBL" id="JAHMHR010000049">
    <property type="protein sequence ID" value="KAK1671182.1"/>
    <property type="molecule type" value="Genomic_DNA"/>
</dbReference>
<reference evidence="1" key="1">
    <citation type="submission" date="2021-06" db="EMBL/GenBank/DDBJ databases">
        <title>Comparative genomics, transcriptomics and evolutionary studies reveal genomic signatures of adaptation to plant cell wall in hemibiotrophic fungi.</title>
        <authorList>
            <consortium name="DOE Joint Genome Institute"/>
            <person name="Baroncelli R."/>
            <person name="Diaz J.F."/>
            <person name="Benocci T."/>
            <person name="Peng M."/>
            <person name="Battaglia E."/>
            <person name="Haridas S."/>
            <person name="Andreopoulos W."/>
            <person name="Labutti K."/>
            <person name="Pangilinan J."/>
            <person name="Floch G.L."/>
            <person name="Makela M.R."/>
            <person name="Henrissat B."/>
            <person name="Grigoriev I.V."/>
            <person name="Crouch J.A."/>
            <person name="De Vries R.P."/>
            <person name="Sukno S.A."/>
            <person name="Thon M.R."/>
        </authorList>
    </citation>
    <scope>NUCLEOTIDE SEQUENCE</scope>
    <source>
        <strain evidence="1">CBS 193.32</strain>
    </source>
</reference>
<dbReference type="Proteomes" id="UP001224890">
    <property type="component" value="Unassembled WGS sequence"/>
</dbReference>
<keyword evidence="2" id="KW-1185">Reference proteome</keyword>
<dbReference type="GeneID" id="85460355"/>